<sequence>MAHLTSERDRVTVAIIGSGLGGLACAVRLQQRGITDVVVLERSDGIGGTWWDTRFPGAEVDVTSELYSFSFMPWTFSRTHAGHVELREYVARVAERFGLRRSVRLRTAVREVRWLEEADEYELTLATGGTLRARHVVSAVGMLTEPRTPDLVGSGSFGGRVFHTSRWPADASFSGRRVAVVGTGSTSAQIVPELARESAQLLVFQRQPGWVLPKPDRDYEAPDLARLNRPGVRRWRRWTAFRSLEKVKSAAETGSKQNLAVERVARAYLESAVSDPIVRSALTPDYPFSGKRTVLSQYYLPTFNRDDVTLVPHAVQRLEPGAVVDASGERWSVDDIVLATGFKASEYLSTLTVVGPGGRDLHEHWAGEPRAFLGMMVTGFPNFFIMYGPNTNGGSVLFTLECQAQWIADSIRRAGPERVVLVRPGLESRLDTSIQRRNKQMAWSQADNYFRSASGRVVTQWPFTQTRYWFLSRLLRGRTAMTFRPAAVLDPSRTQAGVHE</sequence>
<dbReference type="EMBL" id="CZKA01000050">
    <property type="protein sequence ID" value="CUR58909.1"/>
    <property type="molecule type" value="Genomic_DNA"/>
</dbReference>
<dbReference type="PANTHER" id="PTHR42877:SF4">
    <property type="entry name" value="FAD_NAD(P)-BINDING DOMAIN-CONTAINING PROTEIN-RELATED"/>
    <property type="match status" value="1"/>
</dbReference>
<evidence type="ECO:0000313" key="1">
    <source>
        <dbReference type="EMBL" id="CUR58909.1"/>
    </source>
</evidence>
<dbReference type="Pfam" id="PF13738">
    <property type="entry name" value="Pyr_redox_3"/>
    <property type="match status" value="1"/>
</dbReference>
<reference evidence="1" key="1">
    <citation type="submission" date="2015-08" db="EMBL/GenBank/DDBJ databases">
        <authorList>
            <person name="Babu N.S."/>
            <person name="Beckwith C.J."/>
            <person name="Beseler K.G."/>
            <person name="Brison A."/>
            <person name="Carone J.V."/>
            <person name="Caskin T.P."/>
            <person name="Diamond M."/>
            <person name="Durham M.E."/>
            <person name="Foxe J.M."/>
            <person name="Go M."/>
            <person name="Henderson B.A."/>
            <person name="Jones I.B."/>
            <person name="McGettigan J.A."/>
            <person name="Micheletti S.J."/>
            <person name="Nasrallah M.E."/>
            <person name="Ortiz D."/>
            <person name="Piller C.R."/>
            <person name="Privatt S.R."/>
            <person name="Schneider S.L."/>
            <person name="Sharp S."/>
            <person name="Smith T.C."/>
            <person name="Stanton J.D."/>
            <person name="Ullery H.E."/>
            <person name="Wilson R.J."/>
            <person name="Serrano M.G."/>
            <person name="Buck G."/>
            <person name="Lee V."/>
            <person name="Wang Y."/>
            <person name="Carvalho R."/>
            <person name="Voegtly L."/>
            <person name="Shi R."/>
            <person name="Duckworth R."/>
            <person name="Johnson A."/>
            <person name="Loviza R."/>
            <person name="Walstead R."/>
            <person name="Shah Z."/>
            <person name="Kiflezghi M."/>
            <person name="Wade K."/>
            <person name="Ball S.L."/>
            <person name="Bradley K.W."/>
            <person name="Asai D.J."/>
            <person name="Bowman C.A."/>
            <person name="Russell D.A."/>
            <person name="Pope W.H."/>
            <person name="Jacobs-Sera D."/>
            <person name="Hendrix R.W."/>
            <person name="Hatfull G.F."/>
        </authorList>
    </citation>
    <scope>NUCLEOTIDE SEQUENCE</scope>
</reference>
<dbReference type="InterPro" id="IPR051209">
    <property type="entry name" value="FAD-bind_Monooxygenase_sf"/>
</dbReference>
<dbReference type="PANTHER" id="PTHR42877">
    <property type="entry name" value="L-ORNITHINE N(5)-MONOOXYGENASE-RELATED"/>
    <property type="match status" value="1"/>
</dbReference>
<dbReference type="InterPro" id="IPR036188">
    <property type="entry name" value="FAD/NAD-bd_sf"/>
</dbReference>
<gene>
    <name evidence="1" type="ORF">NOCA2540105</name>
</gene>
<name>A0A2P2CAB1_9ZZZZ</name>
<dbReference type="PRINTS" id="PR00469">
    <property type="entry name" value="PNDRDTASEII"/>
</dbReference>
<dbReference type="SUPFAM" id="SSF51905">
    <property type="entry name" value="FAD/NAD(P)-binding domain"/>
    <property type="match status" value="1"/>
</dbReference>
<accession>A0A2P2CAB1</accession>
<protein>
    <submittedName>
        <fullName evidence="1">Putative flavoprotein involved in K+ transport</fullName>
    </submittedName>
</protein>
<organism evidence="1">
    <name type="scientific">metagenome</name>
    <dbReference type="NCBI Taxonomy" id="256318"/>
    <lineage>
        <taxon>unclassified sequences</taxon>
        <taxon>metagenomes</taxon>
    </lineage>
</organism>
<dbReference type="AlphaFoldDB" id="A0A2P2CAB1"/>
<dbReference type="Gene3D" id="3.50.50.60">
    <property type="entry name" value="FAD/NAD(P)-binding domain"/>
    <property type="match status" value="3"/>
</dbReference>
<proteinExistence type="predicted"/>